<reference evidence="7 8" key="1">
    <citation type="submission" date="2024-04" db="EMBL/GenBank/DDBJ databases">
        <title>Bacillus oryzaecorticis sp. nov., a moderately halophilic bacterium isolated from rice husks.</title>
        <authorList>
            <person name="Zhu H.-S."/>
        </authorList>
    </citation>
    <scope>NUCLEOTIDE SEQUENCE [LARGE SCALE GENOMIC DNA]</scope>
    <source>
        <strain evidence="7 8">ZC255</strain>
    </source>
</reference>
<keyword evidence="7" id="KW-0251">Elongation factor</keyword>
<dbReference type="SUPFAM" id="SSF50447">
    <property type="entry name" value="Translation proteins"/>
    <property type="match status" value="1"/>
</dbReference>
<name>A0ABU9KBW5_9BACI</name>
<keyword evidence="2" id="KW-0963">Cytoplasm</keyword>
<dbReference type="PANTHER" id="PTHR43721:SF22">
    <property type="entry name" value="ELONGATION FACTOR TU, MITOCHONDRIAL"/>
    <property type="match status" value="1"/>
</dbReference>
<dbReference type="InterPro" id="IPR004535">
    <property type="entry name" value="Transl_elong_SelB"/>
</dbReference>
<dbReference type="CDD" id="cd04171">
    <property type="entry name" value="SelB"/>
    <property type="match status" value="1"/>
</dbReference>
<keyword evidence="3" id="KW-0547">Nucleotide-binding</keyword>
<dbReference type="InterPro" id="IPR036390">
    <property type="entry name" value="WH_DNA-bd_sf"/>
</dbReference>
<dbReference type="Pfam" id="PF00009">
    <property type="entry name" value="GTP_EFTU"/>
    <property type="match status" value="1"/>
</dbReference>
<dbReference type="InterPro" id="IPR015191">
    <property type="entry name" value="SelB_WHD4"/>
</dbReference>
<dbReference type="SUPFAM" id="SSF46785">
    <property type="entry name" value="Winged helix' DNA-binding domain"/>
    <property type="match status" value="2"/>
</dbReference>
<dbReference type="Gene3D" id="1.10.10.10">
    <property type="entry name" value="Winged helix-like DNA-binding domain superfamily/Winged helix DNA-binding domain"/>
    <property type="match status" value="1"/>
</dbReference>
<dbReference type="EMBL" id="JBBYAF010000029">
    <property type="protein sequence ID" value="MEL3973502.1"/>
    <property type="molecule type" value="Genomic_DNA"/>
</dbReference>
<comment type="caution">
    <text evidence="7">The sequence shown here is derived from an EMBL/GenBank/DDBJ whole genome shotgun (WGS) entry which is preliminary data.</text>
</comment>
<keyword evidence="8" id="KW-1185">Reference proteome</keyword>
<dbReference type="RefSeq" id="WP_341985001.1">
    <property type="nucleotide sequence ID" value="NZ_JBBYAF010000029.1"/>
</dbReference>
<dbReference type="InterPro" id="IPR050055">
    <property type="entry name" value="EF-Tu_GTPase"/>
</dbReference>
<gene>
    <name evidence="7" type="primary">selB</name>
    <name evidence="7" type="ORF">AAEO50_14525</name>
</gene>
<evidence type="ECO:0000259" key="6">
    <source>
        <dbReference type="PROSITE" id="PS51722"/>
    </source>
</evidence>
<dbReference type="Gene3D" id="2.40.30.10">
    <property type="entry name" value="Translation factors"/>
    <property type="match status" value="1"/>
</dbReference>
<evidence type="ECO:0000256" key="4">
    <source>
        <dbReference type="ARBA" id="ARBA00022917"/>
    </source>
</evidence>
<dbReference type="InterPro" id="IPR015190">
    <property type="entry name" value="Elong_fac_SelB-wing-hlx_typ-2"/>
</dbReference>
<dbReference type="InterPro" id="IPR009001">
    <property type="entry name" value="Transl_elong_EF1A/Init_IF2_C"/>
</dbReference>
<dbReference type="InterPro" id="IPR057335">
    <property type="entry name" value="Beta-barrel_SelB"/>
</dbReference>
<evidence type="ECO:0000256" key="5">
    <source>
        <dbReference type="ARBA" id="ARBA00023134"/>
    </source>
</evidence>
<keyword evidence="4" id="KW-0648">Protein biosynthesis</keyword>
<dbReference type="Proteomes" id="UP001389717">
    <property type="component" value="Unassembled WGS sequence"/>
</dbReference>
<dbReference type="CDD" id="cd15491">
    <property type="entry name" value="selB_III"/>
    <property type="match status" value="1"/>
</dbReference>
<dbReference type="SUPFAM" id="SSF50465">
    <property type="entry name" value="EF-Tu/eEF-1alpha/eIF2-gamma C-terminal domain"/>
    <property type="match status" value="1"/>
</dbReference>
<dbReference type="Pfam" id="PF09107">
    <property type="entry name" value="WHD_3rd_SelB"/>
    <property type="match status" value="1"/>
</dbReference>
<evidence type="ECO:0000313" key="8">
    <source>
        <dbReference type="Proteomes" id="UP001389717"/>
    </source>
</evidence>
<evidence type="ECO:0000256" key="3">
    <source>
        <dbReference type="ARBA" id="ARBA00022741"/>
    </source>
</evidence>
<feature type="domain" description="Tr-type G" evidence="6">
    <location>
        <begin position="6"/>
        <end position="178"/>
    </location>
</feature>
<dbReference type="NCBIfam" id="TIGR00475">
    <property type="entry name" value="selB"/>
    <property type="match status" value="1"/>
</dbReference>
<organism evidence="7 8">
    <name type="scientific">Rossellomorea oryzaecorticis</name>
    <dbReference type="NCBI Taxonomy" id="1396505"/>
    <lineage>
        <taxon>Bacteria</taxon>
        <taxon>Bacillati</taxon>
        <taxon>Bacillota</taxon>
        <taxon>Bacilli</taxon>
        <taxon>Bacillales</taxon>
        <taxon>Bacillaceae</taxon>
        <taxon>Rossellomorea</taxon>
    </lineage>
</organism>
<dbReference type="Gene3D" id="3.40.50.300">
    <property type="entry name" value="P-loop containing nucleotide triphosphate hydrolases"/>
    <property type="match status" value="1"/>
</dbReference>
<dbReference type="InterPro" id="IPR000795">
    <property type="entry name" value="T_Tr_GTP-bd_dom"/>
</dbReference>
<dbReference type="PANTHER" id="PTHR43721">
    <property type="entry name" value="ELONGATION FACTOR TU-RELATED"/>
    <property type="match status" value="1"/>
</dbReference>
<dbReference type="Gene3D" id="1.10.10.2770">
    <property type="match status" value="1"/>
</dbReference>
<dbReference type="PROSITE" id="PS51722">
    <property type="entry name" value="G_TR_2"/>
    <property type="match status" value="1"/>
</dbReference>
<dbReference type="Pfam" id="PF25461">
    <property type="entry name" value="Beta-barrel_SelB"/>
    <property type="match status" value="1"/>
</dbReference>
<protein>
    <submittedName>
        <fullName evidence="7">Selenocysteine-specific translation elongation factor</fullName>
    </submittedName>
</protein>
<evidence type="ECO:0000256" key="1">
    <source>
        <dbReference type="ARBA" id="ARBA00004496"/>
    </source>
</evidence>
<dbReference type="InterPro" id="IPR027417">
    <property type="entry name" value="P-loop_NTPase"/>
</dbReference>
<dbReference type="InterPro" id="IPR005225">
    <property type="entry name" value="Small_GTP-bd"/>
</dbReference>
<dbReference type="InterPro" id="IPR036388">
    <property type="entry name" value="WH-like_DNA-bd_sf"/>
</dbReference>
<keyword evidence="5" id="KW-0342">GTP-binding</keyword>
<dbReference type="PRINTS" id="PR00315">
    <property type="entry name" value="ELONGATNFCT"/>
</dbReference>
<dbReference type="NCBIfam" id="TIGR00231">
    <property type="entry name" value="small_GTP"/>
    <property type="match status" value="1"/>
</dbReference>
<accession>A0ABU9KBW5</accession>
<dbReference type="GO" id="GO:0003746">
    <property type="term" value="F:translation elongation factor activity"/>
    <property type="evidence" value="ECO:0007669"/>
    <property type="project" value="UniProtKB-KW"/>
</dbReference>
<evidence type="ECO:0000256" key="2">
    <source>
        <dbReference type="ARBA" id="ARBA00022490"/>
    </source>
</evidence>
<dbReference type="InterPro" id="IPR009000">
    <property type="entry name" value="Transl_B-barrel_sf"/>
</dbReference>
<comment type="subcellular location">
    <subcellularLocation>
        <location evidence="1">Cytoplasm</location>
    </subcellularLocation>
</comment>
<dbReference type="Pfam" id="PF09106">
    <property type="entry name" value="WHD_2nd_SelB"/>
    <property type="match status" value="1"/>
</dbReference>
<evidence type="ECO:0000313" key="7">
    <source>
        <dbReference type="EMBL" id="MEL3973502.1"/>
    </source>
</evidence>
<sequence length="632" mass="72023">MRRLEKRFYTVGMAGHIDHGKTTLTKALTNIDTDRLKEEKERQISIELGFAPLHQEEDMQISIVDVPGHERFIRRMIAGVGGIDLVVLVIAADEGVMPQTREHVDILSLLGITNAIIVLTKLSKVDADLRELAKDEVAEELKGSPFENAPLMMVDSVSGEGIQELKDLIIRSTEEIPVRSASGEFRMPIDQVFTLKGQGTIVRGTIYEGTIMTGADLTLLPQGISTKARQIQVHGMNTLQGFAGQRTAINLAGINYQHVERGNALVSSSDFAVTDTIDVSLNLLEEIRLGLKQRMEVKVHTGTSEVMGKLIFFDRNRVEQEVESILCQIRLSDNIVVKRGDRFIIRRPTPVETLGGGWIINPHGGKYKFGSETISKLRSIKEGTPEERILKLLDREKSVSKEYILQKVSVSWDELTEVMNQHGWVELRASHVTHTSIVEKCEKMIRDVLRTYHDKHPLEKGINTGELQQMLKSYPDALIQHSIQRLLRQQEVKKENGVLSMEDFTPRLPSQWEKRCIQLIQSILKDDLKVKTMEEYFQEAGIPESLRQGFYHFFVQEKWIAPLDEKYAYAHETYVQAVELLKKNTEQSFGIAQAKEVLGLSRKYMIPFLERLDKEGYTVRMQEKRKWISHEE</sequence>
<dbReference type="SUPFAM" id="SSF52540">
    <property type="entry name" value="P-loop containing nucleoside triphosphate hydrolases"/>
    <property type="match status" value="1"/>
</dbReference>
<proteinExistence type="predicted"/>